<dbReference type="Proteomes" id="UP000316304">
    <property type="component" value="Unassembled WGS sequence"/>
</dbReference>
<name>A0A5C6BZN2_9BACT</name>
<reference evidence="2 3" key="1">
    <citation type="submission" date="2019-02" db="EMBL/GenBank/DDBJ databases">
        <title>Deep-cultivation of Planctomycetes and their phenomic and genomic characterization uncovers novel biology.</title>
        <authorList>
            <person name="Wiegand S."/>
            <person name="Jogler M."/>
            <person name="Boedeker C."/>
            <person name="Pinto D."/>
            <person name="Vollmers J."/>
            <person name="Rivas-Marin E."/>
            <person name="Kohn T."/>
            <person name="Peeters S.H."/>
            <person name="Heuer A."/>
            <person name="Rast P."/>
            <person name="Oberbeckmann S."/>
            <person name="Bunk B."/>
            <person name="Jeske O."/>
            <person name="Meyerdierks A."/>
            <person name="Storesund J.E."/>
            <person name="Kallscheuer N."/>
            <person name="Luecker S."/>
            <person name="Lage O.M."/>
            <person name="Pohl T."/>
            <person name="Merkel B.J."/>
            <person name="Hornburger P."/>
            <person name="Mueller R.-W."/>
            <person name="Bruemmer F."/>
            <person name="Labrenz M."/>
            <person name="Spormann A.M."/>
            <person name="Op Den Camp H."/>
            <person name="Overmann J."/>
            <person name="Amann R."/>
            <person name="Jetten M.S.M."/>
            <person name="Mascher T."/>
            <person name="Medema M.H."/>
            <person name="Devos D.P."/>
            <person name="Kaster A.-K."/>
            <person name="Ovreas L."/>
            <person name="Rohde M."/>
            <person name="Galperin M.Y."/>
            <person name="Jogler C."/>
        </authorList>
    </citation>
    <scope>NUCLEOTIDE SEQUENCE [LARGE SCALE GENOMIC DNA]</scope>
    <source>
        <strain evidence="2 3">Pla52o</strain>
    </source>
</reference>
<evidence type="ECO:0000259" key="1">
    <source>
        <dbReference type="Pfam" id="PF20254"/>
    </source>
</evidence>
<protein>
    <recommendedName>
        <fullName evidence="1">N,N-dimethylformamidase beta subunit-like C-terminal domain-containing protein</fullName>
    </recommendedName>
</protein>
<evidence type="ECO:0000313" key="3">
    <source>
        <dbReference type="Proteomes" id="UP000316304"/>
    </source>
</evidence>
<sequence>MDKKKATPLHRRDLLKDAAAVSLAGAVASLGMLANAQENVSVAQDAAKIQQPASRSSLIRDENAKPGARDWQLTRVRLDKAGGVRSSPIEGYCSKQSVMAAETVNFKVSTAAPQKFKIEIFRTGYYGGRGARLMTTLGPFDGTPQAVPPIGEKRIRECQWESCTTLTIPEDWPSGVYLGRLTTESDASGHGYWQNYLIFIVRDDRPADILLQCSDNTWQAYNQWPDHESLYTHPDGVQGPWADVSFDRPYGKYSQIFENPQTIGSGEWLCFEFPMAYWLEQHGYDVTYCSNSDMLTPERGLKCKAFISNGHDEYWDIRQYESVVKMRDEGVNLLFLSGNSVCWVTPFRESSAGDPNRIIFRGGPYGGDYRWAQEREKNFGPYPHHGPDEGYLMGVRNLRPVNGGGDWICTRPDHWIFADTGMKQGEAIPGLIGWEFHGDPPTDLAGLEVIAEGTALNGGVNPAPWASTIYPGPKGNFVFNASTIWWCQGLASPPGHWLPWSHWSRPHGPDERVQQITHNLLRRALG</sequence>
<dbReference type="EMBL" id="SJPT01000015">
    <property type="protein sequence ID" value="TWU17157.1"/>
    <property type="molecule type" value="Genomic_DNA"/>
</dbReference>
<dbReference type="InterPro" id="IPR046540">
    <property type="entry name" value="DMFA2_C"/>
</dbReference>
<dbReference type="InterPro" id="IPR006311">
    <property type="entry name" value="TAT_signal"/>
</dbReference>
<dbReference type="Pfam" id="PF20254">
    <property type="entry name" value="DMFA2_C"/>
    <property type="match status" value="1"/>
</dbReference>
<evidence type="ECO:0000313" key="2">
    <source>
        <dbReference type="EMBL" id="TWU17157.1"/>
    </source>
</evidence>
<comment type="caution">
    <text evidence="2">The sequence shown here is derived from an EMBL/GenBank/DDBJ whole genome shotgun (WGS) entry which is preliminary data.</text>
</comment>
<dbReference type="OrthoDB" id="505641at2"/>
<dbReference type="PROSITE" id="PS51318">
    <property type="entry name" value="TAT"/>
    <property type="match status" value="1"/>
</dbReference>
<accession>A0A5C6BZN2</accession>
<keyword evidence="3" id="KW-1185">Reference proteome</keyword>
<gene>
    <name evidence="2" type="ORF">Pla52o_54960</name>
</gene>
<dbReference type="RefSeq" id="WP_146597393.1">
    <property type="nucleotide sequence ID" value="NZ_SJPT01000015.1"/>
</dbReference>
<dbReference type="AlphaFoldDB" id="A0A5C6BZN2"/>
<organism evidence="2 3">
    <name type="scientific">Novipirellula galeiformis</name>
    <dbReference type="NCBI Taxonomy" id="2528004"/>
    <lineage>
        <taxon>Bacteria</taxon>
        <taxon>Pseudomonadati</taxon>
        <taxon>Planctomycetota</taxon>
        <taxon>Planctomycetia</taxon>
        <taxon>Pirellulales</taxon>
        <taxon>Pirellulaceae</taxon>
        <taxon>Novipirellula</taxon>
    </lineage>
</organism>
<proteinExistence type="predicted"/>
<feature type="domain" description="N,N-dimethylformamidase beta subunit-like C-terminal" evidence="1">
    <location>
        <begin position="118"/>
        <end position="491"/>
    </location>
</feature>